<dbReference type="OrthoDB" id="434647at2759"/>
<evidence type="ECO:0000313" key="3">
    <source>
        <dbReference type="EMBL" id="VFQ73090.1"/>
    </source>
</evidence>
<sequence length="227" mass="25839">MLGELVTSSLVLVLGYAYPAIECFKSVDKNRGDNAELRFWCQYWIIVALVRVLESICDLSMSWMPMYTELKLALFIYLWHPKTKGTTYIYETMLTPLVKKHKVDIDGRFSNLRETAWNLAIYYWHNGTELGQAKMLDFFAPSPSQNNGTQQSPKKDQYNWKSVTSSTGRQSSSSSYGFLKRKSSDKRRSSPLSPFPTYRSVSGPAKSDVVEVQLPVQTQVVFEGKSG</sequence>
<feature type="compositionally biased region" description="Low complexity" evidence="2">
    <location>
        <begin position="162"/>
        <end position="175"/>
    </location>
</feature>
<proteinExistence type="inferred from homology"/>
<evidence type="ECO:0000256" key="2">
    <source>
        <dbReference type="SAM" id="MobiDB-lite"/>
    </source>
</evidence>
<comment type="similarity">
    <text evidence="1">Belongs to the DP1 family.</text>
</comment>
<accession>A0A484L9T2</accession>
<dbReference type="Pfam" id="PF03134">
    <property type="entry name" value="TB2_DP1_HVA22"/>
    <property type="match status" value="1"/>
</dbReference>
<gene>
    <name evidence="3" type="ORF">CCAM_LOCUS14866</name>
</gene>
<dbReference type="InterPro" id="IPR004345">
    <property type="entry name" value="TB2_DP1_HVA22"/>
</dbReference>
<dbReference type="GO" id="GO:0016020">
    <property type="term" value="C:membrane"/>
    <property type="evidence" value="ECO:0007669"/>
    <property type="project" value="UniProtKB-SubCell"/>
</dbReference>
<dbReference type="PANTHER" id="PTHR12300">
    <property type="entry name" value="HVA22-LIKE PROTEINS"/>
    <property type="match status" value="1"/>
</dbReference>
<comment type="subcellular location">
    <subcellularLocation>
        <location evidence="1">Membrane</location>
        <topology evidence="1">Multi-pass membrane protein</topology>
    </subcellularLocation>
</comment>
<feature type="compositionally biased region" description="Polar residues" evidence="2">
    <location>
        <begin position="142"/>
        <end position="152"/>
    </location>
</feature>
<feature type="region of interest" description="Disordered" evidence="2">
    <location>
        <begin position="142"/>
        <end position="207"/>
    </location>
</feature>
<reference evidence="3 4" key="1">
    <citation type="submission" date="2018-04" db="EMBL/GenBank/DDBJ databases">
        <authorList>
            <person name="Vogel A."/>
        </authorList>
    </citation>
    <scope>NUCLEOTIDE SEQUENCE [LARGE SCALE GENOMIC DNA]</scope>
</reference>
<evidence type="ECO:0000256" key="1">
    <source>
        <dbReference type="RuleBase" id="RU362006"/>
    </source>
</evidence>
<evidence type="ECO:0000313" key="4">
    <source>
        <dbReference type="Proteomes" id="UP000595140"/>
    </source>
</evidence>
<dbReference type="AlphaFoldDB" id="A0A484L9T2"/>
<name>A0A484L9T2_9ASTE</name>
<dbReference type="Proteomes" id="UP000595140">
    <property type="component" value="Unassembled WGS sequence"/>
</dbReference>
<dbReference type="PANTHER" id="PTHR12300:SF162">
    <property type="entry name" value="HVA22-LIKE PROTEIN J"/>
    <property type="match status" value="1"/>
</dbReference>
<organism evidence="3 4">
    <name type="scientific">Cuscuta campestris</name>
    <dbReference type="NCBI Taxonomy" id="132261"/>
    <lineage>
        <taxon>Eukaryota</taxon>
        <taxon>Viridiplantae</taxon>
        <taxon>Streptophyta</taxon>
        <taxon>Embryophyta</taxon>
        <taxon>Tracheophyta</taxon>
        <taxon>Spermatophyta</taxon>
        <taxon>Magnoliopsida</taxon>
        <taxon>eudicotyledons</taxon>
        <taxon>Gunneridae</taxon>
        <taxon>Pentapetalae</taxon>
        <taxon>asterids</taxon>
        <taxon>lamiids</taxon>
        <taxon>Solanales</taxon>
        <taxon>Convolvulaceae</taxon>
        <taxon>Cuscuteae</taxon>
        <taxon>Cuscuta</taxon>
        <taxon>Cuscuta subgen. Grammica</taxon>
        <taxon>Cuscuta sect. Cleistogrammica</taxon>
    </lineage>
</organism>
<keyword evidence="4" id="KW-1185">Reference proteome</keyword>
<dbReference type="EMBL" id="OOIL02001139">
    <property type="protein sequence ID" value="VFQ73090.1"/>
    <property type="molecule type" value="Genomic_DNA"/>
</dbReference>
<protein>
    <recommendedName>
        <fullName evidence="1">HVA22-like protein</fullName>
    </recommendedName>
</protein>